<reference evidence="2 3" key="1">
    <citation type="submission" date="2018-05" db="EMBL/GenBank/DDBJ databases">
        <title>Spiribacter halobius sp. nov., a moderately halophilic bacterium isolated from marine solar saltern.</title>
        <authorList>
            <person name="Zheng W.-S."/>
            <person name="Lu D.-C."/>
            <person name="Du Z.-J."/>
        </authorList>
    </citation>
    <scope>NUCLEOTIDE SEQUENCE [LARGE SCALE GENOMIC DNA]</scope>
    <source>
        <strain evidence="2 3">E85</strain>
    </source>
</reference>
<dbReference type="Proteomes" id="UP000245474">
    <property type="component" value="Unassembled WGS sequence"/>
</dbReference>
<dbReference type="Pfam" id="PF13289">
    <property type="entry name" value="SIR2_2"/>
    <property type="match status" value="1"/>
</dbReference>
<evidence type="ECO:0000259" key="1">
    <source>
        <dbReference type="Pfam" id="PF25199"/>
    </source>
</evidence>
<accession>A0A2U2N4R8</accession>
<dbReference type="Gene3D" id="1.25.40.10">
    <property type="entry name" value="Tetratricopeptide repeat domain"/>
    <property type="match status" value="1"/>
</dbReference>
<dbReference type="SUPFAM" id="SSF52540">
    <property type="entry name" value="P-loop containing nucleoside triphosphate hydrolases"/>
    <property type="match status" value="1"/>
</dbReference>
<dbReference type="InterPro" id="IPR027417">
    <property type="entry name" value="P-loop_NTPase"/>
</dbReference>
<proteinExistence type="predicted"/>
<dbReference type="AlphaFoldDB" id="A0A2U2N4R8"/>
<dbReference type="InterPro" id="IPR057574">
    <property type="entry name" value="nSTAND_NTPase5_dom"/>
</dbReference>
<dbReference type="SUPFAM" id="SSF48452">
    <property type="entry name" value="TPR-like"/>
    <property type="match status" value="1"/>
</dbReference>
<dbReference type="InterPro" id="IPR011990">
    <property type="entry name" value="TPR-like_helical_dom_sf"/>
</dbReference>
<comment type="caution">
    <text evidence="2">The sequence shown here is derived from an EMBL/GenBank/DDBJ whole genome shotgun (WGS) entry which is preliminary data.</text>
</comment>
<sequence length="1067" mass="121822">MLTLREPTTSIDLYRSPACGPISPRLYGDAVTLEPHLLAELKRGTVALFLGAGALHGASSPSSTHFSSGNELKRALCDQFLSPEYYEEPLPYIADLATSTAGLYEVQDFIADRLAGIQPATFHHLLPQFPWRALFTTNYDQLIEDTYRSASHALQQCHPIISNDDPLDKVNRDNHQVPLVKLHGCISRKRDKNLPFILSVDQYNDYDTNRDRLFKFLYEIGFENTFVFVGHSLQDPDIRHIIQRIDKNIPEGRPRYYLLKPRVTPTERDFWATKRITALDLTFEDFLTCLDQSITGSERTLTLARPATSHPIQRRFVTAVPVRGDMMSFLTSDVDHICTSLATTDGSPRSFYSGANQGWYPVSQGLDANRTLTRKLLSGVITIADAERSNPVELHVIRGEAGSGKTVLLRRLAWETGTTYDRLALFVNDPATPAFDHLLELHTLTRERIFLFWDNASDNIAPLLKTIRQAKKKRLPITIITCERYSEWNTRCQDLESVVSAKHNLAYLGPHEIEALVTLLETYDCLGPALQGLPHGEIVDRFHNAFDRQILVALHEVTMGESFEDIIEDEYSSLTPDLAKQLYRTICCLNRLRVPVRAGLIARVFGITFTDFAERFFRPLQKVVLTSQREGRDAQYVSRHPEIAEIVFQRAFQTEEDRYHEYVRILQALNISFASDRQSFRGMVRAKNLMEIFKDYQNVRSIYDIALTSIGREPYLLQQIANFERLRSNGSLQTALILLEEAREGAPQDTSILHSLAVVWRDRANREETEEKRQQFRREARALLQELILTEGHTPYIDTVLGELALAHLKDVLNDEDSPDRVIDDAIRETEKILGESKKRFPTEDSLLRLESSLASLISDTERAIRALEQAFSQDSHDSFIASRLSNIYWNRGDTELARATLKKALDARRADHKLNFAYAELLRQTGTSTSQELMYFYRRAFTPGDDNFQAQFWFARYSIEAGDDQGVDKARDIFNRLRDVPIPFDTRIAVRDYYGGSVAPKRVRARLQRRGPFFGFAEVAEFPISAFIHENDLSSETWALLDPGDEFTCHIGFRYTGLVCLNIELL</sequence>
<name>A0A2U2N4R8_9GAMM</name>
<gene>
    <name evidence="2" type="ORF">DEM34_06370</name>
</gene>
<evidence type="ECO:0000313" key="2">
    <source>
        <dbReference type="EMBL" id="PWG64120.1"/>
    </source>
</evidence>
<dbReference type="Pfam" id="PF25199">
    <property type="entry name" value="nSTAND_NTPase5"/>
    <property type="match status" value="1"/>
</dbReference>
<evidence type="ECO:0000313" key="3">
    <source>
        <dbReference type="Proteomes" id="UP000245474"/>
    </source>
</evidence>
<organism evidence="2 3">
    <name type="scientific">Sediminicurvatus halobius</name>
    <dbReference type="NCBI Taxonomy" id="2182432"/>
    <lineage>
        <taxon>Bacteria</taxon>
        <taxon>Pseudomonadati</taxon>
        <taxon>Pseudomonadota</taxon>
        <taxon>Gammaproteobacteria</taxon>
        <taxon>Chromatiales</taxon>
        <taxon>Ectothiorhodospiraceae</taxon>
        <taxon>Sediminicurvatus</taxon>
    </lineage>
</organism>
<feature type="domain" description="Novel STAND NTPase 5" evidence="1">
    <location>
        <begin position="350"/>
        <end position="495"/>
    </location>
</feature>
<dbReference type="EMBL" id="QFFI01000007">
    <property type="protein sequence ID" value="PWG64120.1"/>
    <property type="molecule type" value="Genomic_DNA"/>
</dbReference>
<keyword evidence="3" id="KW-1185">Reference proteome</keyword>
<protein>
    <recommendedName>
        <fullName evidence="1">Novel STAND NTPase 5 domain-containing protein</fullName>
    </recommendedName>
</protein>